<dbReference type="KEGG" id="woc:BA177_01295"/>
<dbReference type="Proteomes" id="UP000092695">
    <property type="component" value="Chromosome"/>
</dbReference>
<protein>
    <submittedName>
        <fullName evidence="1">Uncharacterized protein</fullName>
    </submittedName>
</protein>
<sequence>MGMVSMEISIISLVQRHEHVTAWANALASDARTQIWIKVEFERSDREPWTEARDRVLAVLDVA</sequence>
<keyword evidence="2" id="KW-1185">Reference proteome</keyword>
<evidence type="ECO:0000313" key="1">
    <source>
        <dbReference type="EMBL" id="ANO50037.1"/>
    </source>
</evidence>
<dbReference type="EMBL" id="CP016268">
    <property type="protein sequence ID" value="ANO50037.1"/>
    <property type="molecule type" value="Genomic_DNA"/>
</dbReference>
<gene>
    <name evidence="1" type="ORF">BA177_01295</name>
</gene>
<dbReference type="RefSeq" id="WP_068612048.1">
    <property type="nucleotide sequence ID" value="NZ_CP016268.1"/>
</dbReference>
<evidence type="ECO:0000313" key="2">
    <source>
        <dbReference type="Proteomes" id="UP000092695"/>
    </source>
</evidence>
<organism evidence="1 2">
    <name type="scientific">Woeseia oceani</name>
    <dbReference type="NCBI Taxonomy" id="1548547"/>
    <lineage>
        <taxon>Bacteria</taxon>
        <taxon>Pseudomonadati</taxon>
        <taxon>Pseudomonadota</taxon>
        <taxon>Gammaproteobacteria</taxon>
        <taxon>Woeseiales</taxon>
        <taxon>Woeseiaceae</taxon>
        <taxon>Woeseia</taxon>
    </lineage>
</organism>
<accession>A0A193LC04</accession>
<reference evidence="1 2" key="1">
    <citation type="submission" date="2016-06" db="EMBL/GenBank/DDBJ databases">
        <title>Complete genome sequence of a deep-branching marine Gamma Proteobacterium Woeseia oceani type strain XK5.</title>
        <authorList>
            <person name="Mu D."/>
            <person name="Du Z."/>
        </authorList>
    </citation>
    <scope>NUCLEOTIDE SEQUENCE [LARGE SCALE GENOMIC DNA]</scope>
    <source>
        <strain evidence="1 2">XK5</strain>
    </source>
</reference>
<name>A0A193LC04_9GAMM</name>
<dbReference type="AlphaFoldDB" id="A0A193LC04"/>
<proteinExistence type="predicted"/>